<dbReference type="PANTHER" id="PTHR30290:SF83">
    <property type="entry name" value="ABC TRANSPORTER SUBSTRATE-BINDING PROTEIN"/>
    <property type="match status" value="1"/>
</dbReference>
<dbReference type="Pfam" id="PF00496">
    <property type="entry name" value="SBP_bac_5"/>
    <property type="match status" value="1"/>
</dbReference>
<dbReference type="EMBL" id="BQXS01004120">
    <property type="protein sequence ID" value="GKT36368.1"/>
    <property type="molecule type" value="Genomic_DNA"/>
</dbReference>
<feature type="non-terminal residue" evidence="2">
    <location>
        <position position="1"/>
    </location>
</feature>
<dbReference type="Gene3D" id="3.10.105.10">
    <property type="entry name" value="Dipeptide-binding Protein, Domain 3"/>
    <property type="match status" value="1"/>
</dbReference>
<proteinExistence type="predicted"/>
<dbReference type="InterPro" id="IPR000914">
    <property type="entry name" value="SBP_5_dom"/>
</dbReference>
<comment type="caution">
    <text evidence="2">The sequence shown here is derived from an EMBL/GenBank/DDBJ whole genome shotgun (WGS) entry which is preliminary data.</text>
</comment>
<keyword evidence="3" id="KW-1185">Reference proteome</keyword>
<name>A0ABQ5KV84_9EUKA</name>
<dbReference type="Proteomes" id="UP001057375">
    <property type="component" value="Unassembled WGS sequence"/>
</dbReference>
<organism evidence="2 3">
    <name type="scientific">Aduncisulcus paluster</name>
    <dbReference type="NCBI Taxonomy" id="2918883"/>
    <lineage>
        <taxon>Eukaryota</taxon>
        <taxon>Metamonada</taxon>
        <taxon>Carpediemonas-like organisms</taxon>
        <taxon>Aduncisulcus</taxon>
    </lineage>
</organism>
<accession>A0ABQ5KV84</accession>
<evidence type="ECO:0000313" key="2">
    <source>
        <dbReference type="EMBL" id="GKT36368.1"/>
    </source>
</evidence>
<dbReference type="PANTHER" id="PTHR30290">
    <property type="entry name" value="PERIPLASMIC BINDING COMPONENT OF ABC TRANSPORTER"/>
    <property type="match status" value="1"/>
</dbReference>
<protein>
    <submittedName>
        <fullName evidence="2">Solute-binding protein family 5 like protein</fullName>
    </submittedName>
</protein>
<dbReference type="InterPro" id="IPR039424">
    <property type="entry name" value="SBP_5"/>
</dbReference>
<gene>
    <name evidence="2" type="ORF">ADUPG1_003154</name>
</gene>
<reference evidence="2" key="1">
    <citation type="submission" date="2022-03" db="EMBL/GenBank/DDBJ databases">
        <title>Draft genome sequence of Aduncisulcus paluster, a free-living microaerophilic Fornicata.</title>
        <authorList>
            <person name="Yuyama I."/>
            <person name="Kume K."/>
            <person name="Tamura T."/>
            <person name="Inagaki Y."/>
            <person name="Hashimoto T."/>
        </authorList>
    </citation>
    <scope>NUCLEOTIDE SEQUENCE</scope>
    <source>
        <strain evidence="2">NY0171</strain>
    </source>
</reference>
<dbReference type="SUPFAM" id="SSF53850">
    <property type="entry name" value="Periplasmic binding protein-like II"/>
    <property type="match status" value="1"/>
</dbReference>
<feature type="non-terminal residue" evidence="2">
    <location>
        <position position="132"/>
    </location>
</feature>
<evidence type="ECO:0000259" key="1">
    <source>
        <dbReference type="Pfam" id="PF00496"/>
    </source>
</evidence>
<feature type="domain" description="Solute-binding protein family 5" evidence="1">
    <location>
        <begin position="23"/>
        <end position="121"/>
    </location>
</feature>
<evidence type="ECO:0000313" key="3">
    <source>
        <dbReference type="Proteomes" id="UP001057375"/>
    </source>
</evidence>
<sequence>SRDANGDVFAEVAGSFGIPMDASGIEEAKQLLAEAGYPNGEGFPEFTLLYNTSESHKAVAEAIQEMWNQNLGISIQLANQEWAVFQDTRRSHTFDIARGGWIGDYSDPMTYMGLFLQESPMNYAQWENPDYD</sequence>